<feature type="non-terminal residue" evidence="1">
    <location>
        <position position="55"/>
    </location>
</feature>
<organism evidence="1">
    <name type="scientific">marine sediment metagenome</name>
    <dbReference type="NCBI Taxonomy" id="412755"/>
    <lineage>
        <taxon>unclassified sequences</taxon>
        <taxon>metagenomes</taxon>
        <taxon>ecological metagenomes</taxon>
    </lineage>
</organism>
<gene>
    <name evidence="1" type="ORF">LCGC14_3042520</name>
</gene>
<comment type="caution">
    <text evidence="1">The sequence shown here is derived from an EMBL/GenBank/DDBJ whole genome shotgun (WGS) entry which is preliminary data.</text>
</comment>
<name>A0A0F8YX35_9ZZZZ</name>
<evidence type="ECO:0000313" key="1">
    <source>
        <dbReference type="EMBL" id="KKK58629.1"/>
    </source>
</evidence>
<dbReference type="AlphaFoldDB" id="A0A0F8YX35"/>
<dbReference type="EMBL" id="LAZR01063882">
    <property type="protein sequence ID" value="KKK58629.1"/>
    <property type="molecule type" value="Genomic_DNA"/>
</dbReference>
<dbReference type="InterPro" id="IPR016064">
    <property type="entry name" value="NAD/diacylglycerol_kinase_sf"/>
</dbReference>
<dbReference type="SUPFAM" id="SSF111331">
    <property type="entry name" value="NAD kinase/diacylglycerol kinase-like"/>
    <property type="match status" value="1"/>
</dbReference>
<reference evidence="1" key="1">
    <citation type="journal article" date="2015" name="Nature">
        <title>Complex archaea that bridge the gap between prokaryotes and eukaryotes.</title>
        <authorList>
            <person name="Spang A."/>
            <person name="Saw J.H."/>
            <person name="Jorgensen S.L."/>
            <person name="Zaremba-Niedzwiedzka K."/>
            <person name="Martijn J."/>
            <person name="Lind A.E."/>
            <person name="van Eijk R."/>
            <person name="Schleper C."/>
            <person name="Guy L."/>
            <person name="Ettema T.J."/>
        </authorList>
    </citation>
    <scope>NUCLEOTIDE SEQUENCE</scope>
</reference>
<evidence type="ECO:0008006" key="2">
    <source>
        <dbReference type="Google" id="ProtNLM"/>
    </source>
</evidence>
<sequence>MDMSEKPVHAIINPKSGYGGQELLLAELRTEMRRIGRELVEHITRCPGDATRHAR</sequence>
<proteinExistence type="predicted"/>
<accession>A0A0F8YX35</accession>
<protein>
    <recommendedName>
        <fullName evidence="2">DAGKc domain-containing protein</fullName>
    </recommendedName>
</protein>